<organism evidence="2 3">
    <name type="scientific">Cruoricaptor ignavus</name>
    <dbReference type="NCBI Taxonomy" id="1118202"/>
    <lineage>
        <taxon>Bacteria</taxon>
        <taxon>Pseudomonadati</taxon>
        <taxon>Bacteroidota</taxon>
        <taxon>Flavobacteriia</taxon>
        <taxon>Flavobacteriales</taxon>
        <taxon>Weeksellaceae</taxon>
        <taxon>Cruoricaptor</taxon>
    </lineage>
</organism>
<evidence type="ECO:0000256" key="1">
    <source>
        <dbReference type="SAM" id="MobiDB-lite"/>
    </source>
</evidence>
<protein>
    <submittedName>
        <fullName evidence="2">Uncharacterized protein</fullName>
    </submittedName>
</protein>
<reference evidence="2 3" key="1">
    <citation type="submission" date="2016-11" db="EMBL/GenBank/DDBJ databases">
        <authorList>
            <person name="Jaros S."/>
            <person name="Januszkiewicz K."/>
            <person name="Wedrychowicz H."/>
        </authorList>
    </citation>
    <scope>NUCLEOTIDE SEQUENCE [LARGE SCALE GENOMIC DNA]</scope>
    <source>
        <strain evidence="2 3">DSM 25479</strain>
    </source>
</reference>
<dbReference type="EMBL" id="FQYI01000010">
    <property type="protein sequence ID" value="SHJ13977.1"/>
    <property type="molecule type" value="Genomic_DNA"/>
</dbReference>
<gene>
    <name evidence="2" type="ORF">SAMN05443429_11043</name>
</gene>
<name>A0A1M6GVK0_9FLAO</name>
<evidence type="ECO:0000313" key="3">
    <source>
        <dbReference type="Proteomes" id="UP000184335"/>
    </source>
</evidence>
<sequence length="54" mass="6197">METNDITPKKLKKKPVPKKQVTKAEEPKKISKTWEAVLRHKGTGEILDMRAVLK</sequence>
<feature type="compositionally biased region" description="Basic residues" evidence="1">
    <location>
        <begin position="9"/>
        <end position="21"/>
    </location>
</feature>
<accession>A0A1M6GVK0</accession>
<dbReference type="AlphaFoldDB" id="A0A1M6GVK0"/>
<feature type="region of interest" description="Disordered" evidence="1">
    <location>
        <begin position="1"/>
        <end position="29"/>
    </location>
</feature>
<evidence type="ECO:0000313" key="2">
    <source>
        <dbReference type="EMBL" id="SHJ13977.1"/>
    </source>
</evidence>
<dbReference type="Proteomes" id="UP000184335">
    <property type="component" value="Unassembled WGS sequence"/>
</dbReference>
<dbReference type="RefSeq" id="WP_159430242.1">
    <property type="nucleotide sequence ID" value="NZ_FQYI01000010.1"/>
</dbReference>
<keyword evidence="3" id="KW-1185">Reference proteome</keyword>
<dbReference type="STRING" id="1118202.SAMN05443429_11043"/>
<proteinExistence type="predicted"/>